<evidence type="ECO:0000313" key="3">
    <source>
        <dbReference type="EMBL" id="KAA1124706.1"/>
    </source>
</evidence>
<dbReference type="EMBL" id="VDEP01000203">
    <property type="protein sequence ID" value="KAA1124706.1"/>
    <property type="molecule type" value="Genomic_DNA"/>
</dbReference>
<evidence type="ECO:0000313" key="4">
    <source>
        <dbReference type="Proteomes" id="UP000324748"/>
    </source>
</evidence>
<evidence type="ECO:0000256" key="1">
    <source>
        <dbReference type="SAM" id="MobiDB-lite"/>
    </source>
</evidence>
<evidence type="ECO:0000313" key="5">
    <source>
        <dbReference type="Proteomes" id="UP000325313"/>
    </source>
</evidence>
<dbReference type="AlphaFoldDB" id="A0A5B0RFT8"/>
<feature type="region of interest" description="Disordered" evidence="1">
    <location>
        <begin position="69"/>
        <end position="129"/>
    </location>
</feature>
<dbReference type="Proteomes" id="UP000325313">
    <property type="component" value="Unassembled WGS sequence"/>
</dbReference>
<dbReference type="EMBL" id="VSWC01000029">
    <property type="protein sequence ID" value="KAA1107494.1"/>
    <property type="molecule type" value="Genomic_DNA"/>
</dbReference>
<organism evidence="3 5">
    <name type="scientific">Puccinia graminis f. sp. tritici</name>
    <dbReference type="NCBI Taxonomy" id="56615"/>
    <lineage>
        <taxon>Eukaryota</taxon>
        <taxon>Fungi</taxon>
        <taxon>Dikarya</taxon>
        <taxon>Basidiomycota</taxon>
        <taxon>Pucciniomycotina</taxon>
        <taxon>Pucciniomycetes</taxon>
        <taxon>Pucciniales</taxon>
        <taxon>Pucciniaceae</taxon>
        <taxon>Puccinia</taxon>
    </lineage>
</organism>
<gene>
    <name evidence="2" type="ORF">PGT21_015732</name>
    <name evidence="3" type="ORF">PGTUg99_031594</name>
</gene>
<name>A0A5B0RFT8_PUCGR</name>
<sequence length="158" mass="16772">MPHFVTSSGGPAKEGMRNLLGDLFGCDLAVPQAVIPPPLHIHRISANTPGVVDKCLGVGWEEETLLLLPHRSHRSTRISSPPPISTPPTHSPPTQAPKPPNQPTKQPTPTMSNPTTPAHPTKALAPPKDAANGLQPLFWAVAYVRNGTWAGQLYAGSI</sequence>
<feature type="compositionally biased region" description="Pro residues" evidence="1">
    <location>
        <begin position="80"/>
        <end position="102"/>
    </location>
</feature>
<dbReference type="Proteomes" id="UP000324748">
    <property type="component" value="Unassembled WGS sequence"/>
</dbReference>
<accession>A0A5B0RFT8</accession>
<comment type="caution">
    <text evidence="3">The sequence shown here is derived from an EMBL/GenBank/DDBJ whole genome shotgun (WGS) entry which is preliminary data.</text>
</comment>
<protein>
    <submittedName>
        <fullName evidence="3">Uncharacterized protein</fullName>
    </submittedName>
</protein>
<evidence type="ECO:0000313" key="2">
    <source>
        <dbReference type="EMBL" id="KAA1107494.1"/>
    </source>
</evidence>
<keyword evidence="4" id="KW-1185">Reference proteome</keyword>
<reference evidence="4 5" key="1">
    <citation type="submission" date="2019-05" db="EMBL/GenBank/DDBJ databases">
        <title>Emergence of the Ug99 lineage of the wheat stem rust pathogen through somatic hybridization.</title>
        <authorList>
            <person name="Li F."/>
            <person name="Upadhyaya N.M."/>
            <person name="Sperschneider J."/>
            <person name="Matny O."/>
            <person name="Nguyen-Phuc H."/>
            <person name="Mago R."/>
            <person name="Raley C."/>
            <person name="Miller M.E."/>
            <person name="Silverstein K.A.T."/>
            <person name="Henningsen E."/>
            <person name="Hirsch C.D."/>
            <person name="Visser B."/>
            <person name="Pretorius Z.A."/>
            <person name="Steffenson B.J."/>
            <person name="Schwessinger B."/>
            <person name="Dodds P.N."/>
            <person name="Figueroa M."/>
        </authorList>
    </citation>
    <scope>NUCLEOTIDE SEQUENCE [LARGE SCALE GENOMIC DNA]</scope>
    <source>
        <strain evidence="2">21-0</strain>
        <strain evidence="3 5">Ug99</strain>
    </source>
</reference>
<proteinExistence type="predicted"/>